<sequence length="279" mass="28759">MASFLPSLYPSRPCLRLCFAYSQSPLACSLRLSSFRSAASTGVRSLCAKNPASFCLPGSLLDGGIRPWFHGTVALQPLSYGSHAKGYTAPLYGSESAAGVGVIEEVKGLEVQELGDEGATFSDVREQDKVRGTGGGGGKRGDWNGGGRGGGGDGEGAPHEEEPPKKKMSTSQKLTLAYAALVGGECLSGGVIGFLKSGSSKSLLAGGGSAFILYYVYLNLSVNPALSSAIGLGISSMLLFVMGSRFKNSGKVFPAGVVALFSFIMAGGYIHGILRTSHV</sequence>
<dbReference type="Gene3D" id="1.10.10.1740">
    <property type="entry name" value="Transmembrane protein 14-like"/>
    <property type="match status" value="1"/>
</dbReference>
<protein>
    <submittedName>
        <fullName evidence="8">Uncharacterized protein</fullName>
    </submittedName>
</protein>
<dbReference type="PANTHER" id="PTHR12668">
    <property type="entry name" value="TRANSMEMBRANE PROTEIN 14, 15"/>
    <property type="match status" value="1"/>
</dbReference>
<organism evidence="8 9">
    <name type="scientific">Sphagnum jensenii</name>
    <dbReference type="NCBI Taxonomy" id="128206"/>
    <lineage>
        <taxon>Eukaryota</taxon>
        <taxon>Viridiplantae</taxon>
        <taxon>Streptophyta</taxon>
        <taxon>Embryophyta</taxon>
        <taxon>Bryophyta</taxon>
        <taxon>Sphagnophytina</taxon>
        <taxon>Sphagnopsida</taxon>
        <taxon>Sphagnales</taxon>
        <taxon>Sphagnaceae</taxon>
        <taxon>Sphagnum</taxon>
    </lineage>
</organism>
<reference evidence="8" key="1">
    <citation type="submission" date="2024-02" db="EMBL/GenBank/DDBJ databases">
        <authorList>
            <consortium name="ELIXIR-Norway"/>
            <consortium name="Elixir Norway"/>
        </authorList>
    </citation>
    <scope>NUCLEOTIDE SEQUENCE</scope>
</reference>
<keyword evidence="9" id="KW-1185">Reference proteome</keyword>
<evidence type="ECO:0000256" key="7">
    <source>
        <dbReference type="SAM" id="Phobius"/>
    </source>
</evidence>
<evidence type="ECO:0000256" key="4">
    <source>
        <dbReference type="ARBA" id="ARBA00022989"/>
    </source>
</evidence>
<accession>A0ABP0W9U6</accession>
<evidence type="ECO:0000256" key="5">
    <source>
        <dbReference type="ARBA" id="ARBA00023136"/>
    </source>
</evidence>
<name>A0ABP0W9U6_9BRYO</name>
<gene>
    <name evidence="8" type="ORF">CSSPJE1EN1_LOCUS9063</name>
</gene>
<evidence type="ECO:0000256" key="6">
    <source>
        <dbReference type="SAM" id="MobiDB-lite"/>
    </source>
</evidence>
<keyword evidence="5 7" id="KW-0472">Membrane</keyword>
<evidence type="ECO:0000256" key="1">
    <source>
        <dbReference type="ARBA" id="ARBA00004370"/>
    </source>
</evidence>
<dbReference type="InterPro" id="IPR005349">
    <property type="entry name" value="TMEM14"/>
</dbReference>
<feature type="compositionally biased region" description="Basic and acidic residues" evidence="6">
    <location>
        <begin position="156"/>
        <end position="165"/>
    </location>
</feature>
<evidence type="ECO:0000313" key="9">
    <source>
        <dbReference type="Proteomes" id="UP001497444"/>
    </source>
</evidence>
<feature type="transmembrane region" description="Helical" evidence="7">
    <location>
        <begin position="253"/>
        <end position="274"/>
    </location>
</feature>
<dbReference type="PANTHER" id="PTHR12668:SF37">
    <property type="entry name" value="PROTEIN FATTY ACID EXPORT 2, CHLOROPLASTIC"/>
    <property type="match status" value="1"/>
</dbReference>
<feature type="compositionally biased region" description="Gly residues" evidence="6">
    <location>
        <begin position="132"/>
        <end position="155"/>
    </location>
</feature>
<proteinExistence type="inferred from homology"/>
<keyword evidence="4 7" id="KW-1133">Transmembrane helix</keyword>
<dbReference type="Pfam" id="PF03647">
    <property type="entry name" value="Tmemb_14"/>
    <property type="match status" value="1"/>
</dbReference>
<comment type="similarity">
    <text evidence="2">Belongs to the TMEM14 family.</text>
</comment>
<dbReference type="InterPro" id="IPR044890">
    <property type="entry name" value="TMEM14_sf"/>
</dbReference>
<evidence type="ECO:0000256" key="3">
    <source>
        <dbReference type="ARBA" id="ARBA00022692"/>
    </source>
</evidence>
<dbReference type="EMBL" id="OZ020111">
    <property type="protein sequence ID" value="CAK9263585.1"/>
    <property type="molecule type" value="Genomic_DNA"/>
</dbReference>
<comment type="subcellular location">
    <subcellularLocation>
        <location evidence="1">Membrane</location>
    </subcellularLocation>
</comment>
<feature type="transmembrane region" description="Helical" evidence="7">
    <location>
        <begin position="176"/>
        <end position="195"/>
    </location>
</feature>
<evidence type="ECO:0000256" key="2">
    <source>
        <dbReference type="ARBA" id="ARBA00007590"/>
    </source>
</evidence>
<keyword evidence="3 7" id="KW-0812">Transmembrane</keyword>
<evidence type="ECO:0000313" key="8">
    <source>
        <dbReference type="EMBL" id="CAK9263585.1"/>
    </source>
</evidence>
<dbReference type="Proteomes" id="UP001497444">
    <property type="component" value="Chromosome 16"/>
</dbReference>
<feature type="region of interest" description="Disordered" evidence="6">
    <location>
        <begin position="117"/>
        <end position="170"/>
    </location>
</feature>